<dbReference type="Gene3D" id="3.40.50.300">
    <property type="entry name" value="P-loop containing nucleotide triphosphate hydrolases"/>
    <property type="match status" value="1"/>
</dbReference>
<proteinExistence type="predicted"/>
<dbReference type="InterPro" id="IPR051396">
    <property type="entry name" value="Bact_Antivir_Def_Nuclease"/>
</dbReference>
<name>A0A1E8DYW1_9GAMM</name>
<reference evidence="2 3" key="1">
    <citation type="submission" date="2016-10" db="EMBL/GenBank/DDBJ databases">
        <title>Genome of airborne Acinetobacter sp. 5-2Ac02 in the hospital environment: Species near to Acinetobacter towneri.</title>
        <authorList>
            <person name="Barbosa B."/>
            <person name="Fernandez-Garcia L."/>
            <person name="Gato E."/>
            <person name="Leao R."/>
            <person name="Albano R."/>
            <person name="Fernandez B."/>
            <person name="Fernandez-Cuenca F."/>
            <person name="Marques E."/>
            <person name="Tomas M."/>
        </authorList>
    </citation>
    <scope>NUCLEOTIDE SEQUENCE [LARGE SCALE GENOMIC DNA]</scope>
    <source>
        <strain evidence="2 3">5-2Ac02</strain>
    </source>
</reference>
<feature type="domain" description="Endonuclease GajA/Old nuclease/RecF-like AAA" evidence="1">
    <location>
        <begin position="1"/>
        <end position="684"/>
    </location>
</feature>
<dbReference type="AlphaFoldDB" id="A0A1E8DYW1"/>
<evidence type="ECO:0000313" key="3">
    <source>
        <dbReference type="Proteomes" id="UP000186931"/>
    </source>
</evidence>
<dbReference type="Pfam" id="PF13175">
    <property type="entry name" value="AAA_15"/>
    <property type="match status" value="1"/>
</dbReference>
<dbReference type="RefSeq" id="WP_070155593.1">
    <property type="nucleotide sequence ID" value="NZ_MKQS01000034.1"/>
</dbReference>
<evidence type="ECO:0000313" key="2">
    <source>
        <dbReference type="EMBL" id="OFE42585.1"/>
    </source>
</evidence>
<dbReference type="STRING" id="202956.BJN41_13555"/>
<comment type="caution">
    <text evidence="2">The sequence shown here is derived from an EMBL/GenBank/DDBJ whole genome shotgun (WGS) entry which is preliminary data.</text>
</comment>
<protein>
    <recommendedName>
        <fullName evidence="1">Endonuclease GajA/Old nuclease/RecF-like AAA domain-containing protein</fullName>
    </recommendedName>
</protein>
<dbReference type="EMBL" id="MKQS01000034">
    <property type="protein sequence ID" value="OFE42585.1"/>
    <property type="molecule type" value="Genomic_DNA"/>
</dbReference>
<dbReference type="Proteomes" id="UP000186931">
    <property type="component" value="Unassembled WGS sequence"/>
</dbReference>
<sequence length="753" mass="86855">MKITKISLTNFRAFKQTQTIDFAPVTLLFGPNSVGKSTVLKALFYVQQILEKGQCNPMYLDALNKKYIGGFENLVHKRDLDTNITLKIEYDKGDAIGSSYAYLYELLSEELDIQLSSPIIDARTIAVEFEIAWHKFERTAYIKTYRVEFDGDVIAEVTSSGPKQAFLTFLNYIHPLLLPANHDEWLQAQKDSEANLHPYNRLILDGVDVYETEEEDEDDLEFDRKLCAHYSKLLEKADDPKEKKNIAIEYFAERLKYRMNKYGIKPEDIAGDNLSIQFSSNDYFVSALHELVNSQDRDRRNMISIRDHQDYDLLHNILSIDTEIGALPKIGKKVRTNLDLETVKHNEIITELLSDVLVAPLDNLLNLLNSSLCIGPIRKIPDANYQPLPYIEQSDWYDGSAAWSMLKKASFTELKKIHDWMSNEDKLNLGYGISAKLSKTFNFQKSISEVESFKNLSSEMDEAIRWQLSDKRINDMNMVLDRISMIENRVIDPNNEEESKLDFEHKTIIKKYRKLEKKEENLKSILTEIKAKNDFEKNSEDLESLALLNDLDKDSDLSNIIKGREYHEIILELEIELRKIEAQRLEILATTEFLNLDVNDSVNEEYRIWDEQNGIQVQPNEIGTGVSQLMPLIVAAITQKGGLVACEQPELHLHPRVQVAIGDLLSQNTEHVNYLIETHSEHLILRLRRRIRQNTDNELPIGLKAFSPKEVVINYLEPSKDGVQVRCIRMDADGEFTDPWPNGFFHERLDEAM</sequence>
<dbReference type="PANTHER" id="PTHR43581">
    <property type="entry name" value="ATP/GTP PHOSPHATASE"/>
    <property type="match status" value="1"/>
</dbReference>
<organism evidence="2 3">
    <name type="scientific">Acinetobacter towneri</name>
    <dbReference type="NCBI Taxonomy" id="202956"/>
    <lineage>
        <taxon>Bacteria</taxon>
        <taxon>Pseudomonadati</taxon>
        <taxon>Pseudomonadota</taxon>
        <taxon>Gammaproteobacteria</taxon>
        <taxon>Moraxellales</taxon>
        <taxon>Moraxellaceae</taxon>
        <taxon>Acinetobacter</taxon>
    </lineage>
</organism>
<dbReference type="InterPro" id="IPR027417">
    <property type="entry name" value="P-loop_NTPase"/>
</dbReference>
<evidence type="ECO:0000259" key="1">
    <source>
        <dbReference type="Pfam" id="PF13175"/>
    </source>
</evidence>
<dbReference type="PANTHER" id="PTHR43581:SF2">
    <property type="entry name" value="EXCINUCLEASE ATPASE SUBUNIT"/>
    <property type="match status" value="1"/>
</dbReference>
<accession>A0A1E8DYW1</accession>
<dbReference type="SUPFAM" id="SSF52540">
    <property type="entry name" value="P-loop containing nucleoside triphosphate hydrolases"/>
    <property type="match status" value="1"/>
</dbReference>
<gene>
    <name evidence="2" type="ORF">BJN41_13555</name>
</gene>
<dbReference type="InterPro" id="IPR041685">
    <property type="entry name" value="AAA_GajA/Old/RecF-like"/>
</dbReference>